<proteinExistence type="predicted"/>
<dbReference type="Pfam" id="PF00172">
    <property type="entry name" value="Zn_clus"/>
    <property type="match status" value="1"/>
</dbReference>
<dbReference type="PANTHER" id="PTHR31313:SF81">
    <property type="entry name" value="TY1 ENHANCER ACTIVATOR"/>
    <property type="match status" value="1"/>
</dbReference>
<keyword evidence="11" id="KW-1185">Reference proteome</keyword>
<feature type="region of interest" description="Disordered" evidence="8">
    <location>
        <begin position="622"/>
        <end position="654"/>
    </location>
</feature>
<sequence length="654" mass="71363">MSGYNDNNNDHHPPPHYRADDDEMYPHFSEMEPRLDMGQFPTSSSHIHPHPHPHPLFTRQENMNSNSNLNRSLDPQVLSSHHSVYHSPPSFSNIQDQIHTPNQELSHEWPLYNHTVSHSFAQQNSSLNSISYNPAGYPSTSPFPPTRLSPPPVHVQYKGPSTVHSSINASSSALGHRPVLAGSLDPATGIFYRTPEHPRLRTAQACEKCRTRKAKCSGEHPSCKRCLTRGLVCEYAKEGRVRGPNKTSKSSKNGASVSTTKKNSIIASTASAETSVVSGHFHEAGRLPSRARAASAHSNSSGSSEHLSEHLLNSTVVRHTAVPSGMEDPISPIFSTDSRTNSGPGNRHSRRDSLSLSEHRSSRPRPPDLQLDTASNLFRLSGGNVGKPANVTRDVLSSMGGLLPSPFQRHPPQHDTSHHYHSQVREGPFAVENSGHVTHPHQHHEFAEQVNQSQIHGFQPSVYAQVNHRGSMNYYVNGNNGRADHSLNLLSPIQTAAIHHSSSSDVLNSDVPQMGVDISVPGDEFVYPSPETYAHKQLGHHERFHQRSYERGGSKQHEEDNISIPYTPVTLPGQTPPSSSCLGSPRNTSVCGGDNTGRRIVCPSISASMILAGGVSGNADEAYDQQSFPSHPVHGDGSSCDLSVDRNELGREGV</sequence>
<evidence type="ECO:0000256" key="7">
    <source>
        <dbReference type="ARBA" id="ARBA00023242"/>
    </source>
</evidence>
<comment type="caution">
    <text evidence="10">The sequence shown here is derived from an EMBL/GenBank/DDBJ whole genome shotgun (WGS) entry which is preliminary data.</text>
</comment>
<dbReference type="Proteomes" id="UP000283269">
    <property type="component" value="Unassembled WGS sequence"/>
</dbReference>
<dbReference type="SMART" id="SM00066">
    <property type="entry name" value="GAL4"/>
    <property type="match status" value="1"/>
</dbReference>
<dbReference type="InterPro" id="IPR036864">
    <property type="entry name" value="Zn2-C6_fun-type_DNA-bd_sf"/>
</dbReference>
<protein>
    <recommendedName>
        <fullName evidence="9">Zn(2)-C6 fungal-type domain-containing protein</fullName>
    </recommendedName>
</protein>
<keyword evidence="3" id="KW-0862">Zinc</keyword>
<dbReference type="STRING" id="93625.A0A409X712"/>
<feature type="region of interest" description="Disordered" evidence="8">
    <location>
        <begin position="286"/>
        <end position="309"/>
    </location>
</feature>
<feature type="region of interest" description="Disordered" evidence="8">
    <location>
        <begin position="44"/>
        <end position="70"/>
    </location>
</feature>
<feature type="region of interest" description="Disordered" evidence="8">
    <location>
        <begin position="1"/>
        <end position="23"/>
    </location>
</feature>
<evidence type="ECO:0000256" key="2">
    <source>
        <dbReference type="ARBA" id="ARBA00022723"/>
    </source>
</evidence>
<dbReference type="CDD" id="cd00067">
    <property type="entry name" value="GAL4"/>
    <property type="match status" value="1"/>
</dbReference>
<feature type="domain" description="Zn(2)-C6 fungal-type" evidence="9">
    <location>
        <begin position="205"/>
        <end position="235"/>
    </location>
</feature>
<reference evidence="10 11" key="1">
    <citation type="journal article" date="2018" name="Evol. Lett.">
        <title>Horizontal gene cluster transfer increased hallucinogenic mushroom diversity.</title>
        <authorList>
            <person name="Reynolds H.T."/>
            <person name="Vijayakumar V."/>
            <person name="Gluck-Thaler E."/>
            <person name="Korotkin H.B."/>
            <person name="Matheny P.B."/>
            <person name="Slot J.C."/>
        </authorList>
    </citation>
    <scope>NUCLEOTIDE SEQUENCE [LARGE SCALE GENOMIC DNA]</scope>
    <source>
        <strain evidence="10 11">2631</strain>
    </source>
</reference>
<dbReference type="GO" id="GO:0008270">
    <property type="term" value="F:zinc ion binding"/>
    <property type="evidence" value="ECO:0007669"/>
    <property type="project" value="InterPro"/>
</dbReference>
<dbReference type="InterPro" id="IPR001138">
    <property type="entry name" value="Zn2Cys6_DnaBD"/>
</dbReference>
<feature type="compositionally biased region" description="Polar residues" evidence="8">
    <location>
        <begin position="333"/>
        <end position="344"/>
    </location>
</feature>
<dbReference type="PANTHER" id="PTHR31313">
    <property type="entry name" value="TY1 ENHANCER ACTIVATOR"/>
    <property type="match status" value="1"/>
</dbReference>
<evidence type="ECO:0000256" key="1">
    <source>
        <dbReference type="ARBA" id="ARBA00004123"/>
    </source>
</evidence>
<dbReference type="InParanoid" id="A0A409X712"/>
<feature type="compositionally biased region" description="Basic and acidic residues" evidence="8">
    <location>
        <begin position="351"/>
        <end position="361"/>
    </location>
</feature>
<feature type="compositionally biased region" description="Basic and acidic residues" evidence="8">
    <location>
        <begin position="8"/>
        <end position="19"/>
    </location>
</feature>
<dbReference type="SUPFAM" id="SSF57701">
    <property type="entry name" value="Zn2/Cys6 DNA-binding domain"/>
    <property type="match status" value="1"/>
</dbReference>
<dbReference type="PROSITE" id="PS00463">
    <property type="entry name" value="ZN2_CY6_FUNGAL_1"/>
    <property type="match status" value="1"/>
</dbReference>
<dbReference type="GO" id="GO:0000981">
    <property type="term" value="F:DNA-binding transcription factor activity, RNA polymerase II-specific"/>
    <property type="evidence" value="ECO:0007669"/>
    <property type="project" value="InterPro"/>
</dbReference>
<evidence type="ECO:0000313" key="11">
    <source>
        <dbReference type="Proteomes" id="UP000283269"/>
    </source>
</evidence>
<organism evidence="10 11">
    <name type="scientific">Psilocybe cyanescens</name>
    <dbReference type="NCBI Taxonomy" id="93625"/>
    <lineage>
        <taxon>Eukaryota</taxon>
        <taxon>Fungi</taxon>
        <taxon>Dikarya</taxon>
        <taxon>Basidiomycota</taxon>
        <taxon>Agaricomycotina</taxon>
        <taxon>Agaricomycetes</taxon>
        <taxon>Agaricomycetidae</taxon>
        <taxon>Agaricales</taxon>
        <taxon>Agaricineae</taxon>
        <taxon>Strophariaceae</taxon>
        <taxon>Psilocybe</taxon>
    </lineage>
</organism>
<feature type="compositionally biased region" description="Polar residues" evidence="8">
    <location>
        <begin position="245"/>
        <end position="262"/>
    </location>
</feature>
<gene>
    <name evidence="10" type="ORF">CVT25_006184</name>
</gene>
<evidence type="ECO:0000313" key="10">
    <source>
        <dbReference type="EMBL" id="PPQ86578.1"/>
    </source>
</evidence>
<dbReference type="PROSITE" id="PS50048">
    <property type="entry name" value="ZN2_CY6_FUNGAL_2"/>
    <property type="match status" value="1"/>
</dbReference>
<dbReference type="OrthoDB" id="2399539at2759"/>
<evidence type="ECO:0000259" key="9">
    <source>
        <dbReference type="PROSITE" id="PS50048"/>
    </source>
</evidence>
<name>A0A409X712_PSICY</name>
<accession>A0A409X712</accession>
<keyword evidence="6" id="KW-0804">Transcription</keyword>
<evidence type="ECO:0000256" key="3">
    <source>
        <dbReference type="ARBA" id="ARBA00022833"/>
    </source>
</evidence>
<comment type="subcellular location">
    <subcellularLocation>
        <location evidence="1">Nucleus</location>
    </subcellularLocation>
</comment>
<dbReference type="InterPro" id="IPR051615">
    <property type="entry name" value="Transcr_Regulatory_Elem"/>
</dbReference>
<keyword evidence="5" id="KW-0238">DNA-binding</keyword>
<evidence type="ECO:0000256" key="8">
    <source>
        <dbReference type="SAM" id="MobiDB-lite"/>
    </source>
</evidence>
<dbReference type="Gene3D" id="4.10.240.10">
    <property type="entry name" value="Zn(2)-C6 fungal-type DNA-binding domain"/>
    <property type="match status" value="1"/>
</dbReference>
<dbReference type="AlphaFoldDB" id="A0A409X712"/>
<dbReference type="GO" id="GO:0003677">
    <property type="term" value="F:DNA binding"/>
    <property type="evidence" value="ECO:0007669"/>
    <property type="project" value="UniProtKB-KW"/>
</dbReference>
<evidence type="ECO:0000256" key="6">
    <source>
        <dbReference type="ARBA" id="ARBA00023163"/>
    </source>
</evidence>
<keyword evidence="4" id="KW-0805">Transcription regulation</keyword>
<feature type="compositionally biased region" description="Basic and acidic residues" evidence="8">
    <location>
        <begin position="643"/>
        <end position="654"/>
    </location>
</feature>
<dbReference type="GO" id="GO:0005634">
    <property type="term" value="C:nucleus"/>
    <property type="evidence" value="ECO:0007669"/>
    <property type="project" value="UniProtKB-SubCell"/>
</dbReference>
<keyword evidence="7" id="KW-0539">Nucleus</keyword>
<evidence type="ECO:0000256" key="4">
    <source>
        <dbReference type="ARBA" id="ARBA00023015"/>
    </source>
</evidence>
<feature type="region of interest" description="Disordered" evidence="8">
    <location>
        <begin position="323"/>
        <end position="372"/>
    </location>
</feature>
<feature type="region of interest" description="Disordered" evidence="8">
    <location>
        <begin position="239"/>
        <end position="262"/>
    </location>
</feature>
<dbReference type="EMBL" id="NHYD01002459">
    <property type="protein sequence ID" value="PPQ86578.1"/>
    <property type="molecule type" value="Genomic_DNA"/>
</dbReference>
<evidence type="ECO:0000256" key="5">
    <source>
        <dbReference type="ARBA" id="ARBA00023125"/>
    </source>
</evidence>
<keyword evidence="2" id="KW-0479">Metal-binding</keyword>